<dbReference type="Gene3D" id="1.10.579.10">
    <property type="entry name" value="DNA Cyclobutane Dipyrimidine Photolyase, subunit A, domain 3"/>
    <property type="match status" value="1"/>
</dbReference>
<reference evidence="2 3" key="1">
    <citation type="journal article" date="2015" name="Genome Announc.">
        <title>Draft Genome of the Euendolithic (true boring) Cyanobacterium Mastigocoleus testarum strain BC008.</title>
        <authorList>
            <person name="Guida B.S."/>
            <person name="Garcia-Pichel F."/>
        </authorList>
    </citation>
    <scope>NUCLEOTIDE SEQUENCE [LARGE SCALE GENOMIC DNA]</scope>
    <source>
        <strain evidence="2 3">BC008</strain>
    </source>
</reference>
<dbReference type="Gene3D" id="1.10.10.1710">
    <property type="entry name" value="Deoxyribodipyrimidine photolyase-related"/>
    <property type="match status" value="1"/>
</dbReference>
<feature type="region of interest" description="Disordered" evidence="1">
    <location>
        <begin position="169"/>
        <end position="188"/>
    </location>
</feature>
<dbReference type="Gene3D" id="3.40.50.620">
    <property type="entry name" value="HUPs"/>
    <property type="match status" value="1"/>
</dbReference>
<dbReference type="Gene3D" id="1.25.40.80">
    <property type="match status" value="1"/>
</dbReference>
<dbReference type="SUPFAM" id="SSF48173">
    <property type="entry name" value="Cryptochrome/photolyase FAD-binding domain"/>
    <property type="match status" value="1"/>
</dbReference>
<dbReference type="Proteomes" id="UP000053372">
    <property type="component" value="Unassembled WGS sequence"/>
</dbReference>
<dbReference type="GO" id="GO:0016829">
    <property type="term" value="F:lyase activity"/>
    <property type="evidence" value="ECO:0007669"/>
    <property type="project" value="UniProtKB-KW"/>
</dbReference>
<proteinExistence type="predicted"/>
<dbReference type="Pfam" id="PF04244">
    <property type="entry name" value="DPRP"/>
    <property type="match status" value="1"/>
</dbReference>
<name>A0A0V7ZTS5_9CYAN</name>
<protein>
    <submittedName>
        <fullName evidence="2">Deoxyribodipyrimidine photolyase</fullName>
    </submittedName>
</protein>
<dbReference type="EMBL" id="LMTZ01000082">
    <property type="protein sequence ID" value="KST68068.1"/>
    <property type="molecule type" value="Genomic_DNA"/>
</dbReference>
<dbReference type="OrthoDB" id="5288100at2"/>
<keyword evidence="3" id="KW-1185">Reference proteome</keyword>
<sequence>MTVGVWILGDRLSLKQAALQSYKQKDGLPVIFIESLNHVKVRPYHKQKLVLVWSAMRHFAAELRENGYSVSYEIAEDFATPLQAWVKENQITELRVTEPTDQPFLQTIQNLNLPCKVTFIPDNHFLWSKEEFKNWAQGRKRLLMEDFYREGRKRFQILMENDKPIGGKWNLDKENRKPPKGKLNTPPAKWFEPDEITQEVIKHCRDIACNISTYGEIENFRWGVTRTQALQVLDWFLENRLAGFGPYQDAMVTGEDTMWHAMLSPYLNLGLLQPLEVIQAAEKAYHQNQLPLNSVEGFIRQILGWREYMHGIYHYTCADYPEKNWFNHTKPLPELFWNGETKMNCLHQILTQVQRTGYAHHIQRLMVLSNFSLIAGFSPQEVENWFHAAFIDAYDWVMQTNVIGMGLFADGGILASKPYASSANYVNKMSDYCKSCSYNHKERIGEKACPFNFFYWDFLHRHRPKLQTQGRMSFILKNLDKMSAEELQTIQNQAENWHFSATKT</sequence>
<evidence type="ECO:0000313" key="3">
    <source>
        <dbReference type="Proteomes" id="UP000053372"/>
    </source>
</evidence>
<dbReference type="RefSeq" id="WP_027846203.1">
    <property type="nucleotide sequence ID" value="NZ_LMTZ01000082.1"/>
</dbReference>
<accession>A0A0V7ZTS5</accession>
<dbReference type="AlphaFoldDB" id="A0A0V7ZTS5"/>
<dbReference type="InterPro" id="IPR014729">
    <property type="entry name" value="Rossmann-like_a/b/a_fold"/>
</dbReference>
<dbReference type="InterPro" id="IPR036134">
    <property type="entry name" value="Crypto/Photolyase_FAD-like_sf"/>
</dbReference>
<dbReference type="InterPro" id="IPR007357">
    <property type="entry name" value="PhrB-like"/>
</dbReference>
<dbReference type="InterPro" id="IPR052551">
    <property type="entry name" value="UV-DNA_repair_photolyase"/>
</dbReference>
<comment type="caution">
    <text evidence="2">The sequence shown here is derived from an EMBL/GenBank/DDBJ whole genome shotgun (WGS) entry which is preliminary data.</text>
</comment>
<organism evidence="2 3">
    <name type="scientific">Mastigocoleus testarum BC008</name>
    <dbReference type="NCBI Taxonomy" id="371196"/>
    <lineage>
        <taxon>Bacteria</taxon>
        <taxon>Bacillati</taxon>
        <taxon>Cyanobacteriota</taxon>
        <taxon>Cyanophyceae</taxon>
        <taxon>Nostocales</taxon>
        <taxon>Hapalosiphonaceae</taxon>
        <taxon>Mastigocoleus</taxon>
    </lineage>
</organism>
<keyword evidence="2" id="KW-0456">Lyase</keyword>
<dbReference type="PANTHER" id="PTHR38657">
    <property type="entry name" value="SLR1343 PROTEIN"/>
    <property type="match status" value="1"/>
</dbReference>
<evidence type="ECO:0000256" key="1">
    <source>
        <dbReference type="SAM" id="MobiDB-lite"/>
    </source>
</evidence>
<dbReference type="PANTHER" id="PTHR38657:SF1">
    <property type="entry name" value="SLR1343 PROTEIN"/>
    <property type="match status" value="1"/>
</dbReference>
<gene>
    <name evidence="2" type="ORF">BC008_00020</name>
</gene>
<evidence type="ECO:0000313" key="2">
    <source>
        <dbReference type="EMBL" id="KST68068.1"/>
    </source>
</evidence>